<evidence type="ECO:0000256" key="2">
    <source>
        <dbReference type="SAM" id="SignalP"/>
    </source>
</evidence>
<keyword evidence="4" id="KW-1185">Reference proteome</keyword>
<keyword evidence="2" id="KW-0732">Signal</keyword>
<organism evidence="3 4">
    <name type="scientific">Methylocella silvestris (strain DSM 15510 / CIP 108128 / LMG 27833 / NCIMB 13906 / BL2)</name>
    <dbReference type="NCBI Taxonomy" id="395965"/>
    <lineage>
        <taxon>Bacteria</taxon>
        <taxon>Pseudomonadati</taxon>
        <taxon>Pseudomonadota</taxon>
        <taxon>Alphaproteobacteria</taxon>
        <taxon>Hyphomicrobiales</taxon>
        <taxon>Beijerinckiaceae</taxon>
        <taxon>Methylocella</taxon>
    </lineage>
</organism>
<evidence type="ECO:0000313" key="3">
    <source>
        <dbReference type="EMBL" id="ACK52557.1"/>
    </source>
</evidence>
<proteinExistence type="predicted"/>
<reference evidence="3 4" key="1">
    <citation type="journal article" date="2010" name="J. Bacteriol.">
        <title>Complete genome sequence of the aerobic facultative methanotroph Methylocella silvestris BL2.</title>
        <authorList>
            <person name="Chen Y."/>
            <person name="Crombie A."/>
            <person name="Rahman M.T."/>
            <person name="Dedysh S.N."/>
            <person name="Liesack W."/>
            <person name="Stott M.B."/>
            <person name="Alam M."/>
            <person name="Theisen A.R."/>
            <person name="Murrell J.C."/>
            <person name="Dunfield P.F."/>
        </authorList>
    </citation>
    <scope>NUCLEOTIDE SEQUENCE [LARGE SCALE GENOMIC DNA]</scope>
    <source>
        <strain evidence="4">DSM 15510 / CIP 108128 / LMG 27833 / NCIMB 13906 / BL2</strain>
    </source>
</reference>
<dbReference type="Proteomes" id="UP000002257">
    <property type="component" value="Chromosome"/>
</dbReference>
<accession>B8EJ65</accession>
<gene>
    <name evidence="3" type="ordered locus">Msil_3673</name>
</gene>
<evidence type="ECO:0000313" key="4">
    <source>
        <dbReference type="Proteomes" id="UP000002257"/>
    </source>
</evidence>
<dbReference type="EMBL" id="CP001280">
    <property type="protein sequence ID" value="ACK52557.1"/>
    <property type="molecule type" value="Genomic_DNA"/>
</dbReference>
<feature type="signal peptide" evidence="2">
    <location>
        <begin position="1"/>
        <end position="20"/>
    </location>
</feature>
<evidence type="ECO:0000256" key="1">
    <source>
        <dbReference type="SAM" id="MobiDB-lite"/>
    </source>
</evidence>
<dbReference type="KEGG" id="msl:Msil_3673"/>
<dbReference type="STRING" id="395965.Msil_3673"/>
<dbReference type="HOGENOM" id="CLU_2382857_0_0_5"/>
<dbReference type="AlphaFoldDB" id="B8EJ65"/>
<protein>
    <submittedName>
        <fullName evidence="3">Uncharacterized protein</fullName>
    </submittedName>
</protein>
<sequence length="94" mass="10516">MNARALIWAALILAWYPASAAQTLIPAPYPESFGSTAILPEGAPRVSRHQHLKPDPVPQTLGPNALGNPETGGVRKHQRLLRTPYWRQYHQFPR</sequence>
<dbReference type="eggNOG" id="ENOG50337W6">
    <property type="taxonomic scope" value="Bacteria"/>
</dbReference>
<feature type="chain" id="PRO_5002871562" evidence="2">
    <location>
        <begin position="21"/>
        <end position="94"/>
    </location>
</feature>
<feature type="region of interest" description="Disordered" evidence="1">
    <location>
        <begin position="46"/>
        <end position="76"/>
    </location>
</feature>
<name>B8EJ65_METSB</name>